<protein>
    <submittedName>
        <fullName evidence="1">Uncharacterized protein</fullName>
    </submittedName>
</protein>
<gene>
    <name evidence="1" type="ORF">Vadar_019005</name>
</gene>
<accession>A0ACB7YEW7</accession>
<dbReference type="EMBL" id="CM037158">
    <property type="protein sequence ID" value="KAH7851971.1"/>
    <property type="molecule type" value="Genomic_DNA"/>
</dbReference>
<sequence>MLLCTRVYLYLLHVLLGIFMTACKSAEPLAFASQELYTRYLFEKDNKILHVWGISFWKSRSKRKQTHQKDNCFGALTKANSTPPFTIFKVGDDECSRLVNLKRSYEIQLLRDVSIGNLYEDITQFLSSSHGKVEDEEAYIIVTVILSFKSSGHFMDNNSVLQVTIIVLHLVQLGLQLAYGAATFRKQSGIQVAKLFQEFKKLAAKLSDIFGGIAQKKHKLRHLENYERRCSARLETCKFDPANIFLFSLSFSCPMASCNALFVPLAADARGKLENPSHILTYRPSFSNVDHLNLFGGSTILLLFEFFQAISTTIIMEARFFRFLKIVGVGFKARAESEGRLLYLKVGYSHEVELTVPPAVRVFCFKPNIVCCTGIDKQRVHQFAAAVRSCKPPEVYKGKGIMYVDEVIKKKQGKKSK</sequence>
<keyword evidence="2" id="KW-1185">Reference proteome</keyword>
<reference evidence="1 2" key="1">
    <citation type="journal article" date="2021" name="Hortic Res">
        <title>High-quality reference genome and annotation aids understanding of berry development for evergreen blueberry (Vaccinium darrowii).</title>
        <authorList>
            <person name="Yu J."/>
            <person name="Hulse-Kemp A.M."/>
            <person name="Babiker E."/>
            <person name="Staton M."/>
        </authorList>
    </citation>
    <scope>NUCLEOTIDE SEQUENCE [LARGE SCALE GENOMIC DNA]</scope>
    <source>
        <strain evidence="2">cv. NJ 8807/NJ 8810</strain>
        <tissue evidence="1">Young leaf</tissue>
    </source>
</reference>
<name>A0ACB7YEW7_9ERIC</name>
<evidence type="ECO:0000313" key="2">
    <source>
        <dbReference type="Proteomes" id="UP000828048"/>
    </source>
</evidence>
<comment type="caution">
    <text evidence="1">The sequence shown here is derived from an EMBL/GenBank/DDBJ whole genome shotgun (WGS) entry which is preliminary data.</text>
</comment>
<dbReference type="Proteomes" id="UP000828048">
    <property type="component" value="Chromosome 8"/>
</dbReference>
<evidence type="ECO:0000313" key="1">
    <source>
        <dbReference type="EMBL" id="KAH7851971.1"/>
    </source>
</evidence>
<proteinExistence type="predicted"/>
<organism evidence="1 2">
    <name type="scientific">Vaccinium darrowii</name>
    <dbReference type="NCBI Taxonomy" id="229202"/>
    <lineage>
        <taxon>Eukaryota</taxon>
        <taxon>Viridiplantae</taxon>
        <taxon>Streptophyta</taxon>
        <taxon>Embryophyta</taxon>
        <taxon>Tracheophyta</taxon>
        <taxon>Spermatophyta</taxon>
        <taxon>Magnoliopsida</taxon>
        <taxon>eudicotyledons</taxon>
        <taxon>Gunneridae</taxon>
        <taxon>Pentapetalae</taxon>
        <taxon>asterids</taxon>
        <taxon>Ericales</taxon>
        <taxon>Ericaceae</taxon>
        <taxon>Vaccinioideae</taxon>
        <taxon>Vaccinieae</taxon>
        <taxon>Vaccinium</taxon>
    </lineage>
</organism>